<accession>A0A9D2FW96</accession>
<evidence type="ECO:0000313" key="3">
    <source>
        <dbReference type="Proteomes" id="UP000824055"/>
    </source>
</evidence>
<name>A0A9D2FW96_9BACT</name>
<keyword evidence="1" id="KW-0378">Hydrolase</keyword>
<dbReference type="EMBL" id="DXBE01000015">
    <property type="protein sequence ID" value="HIZ68534.1"/>
    <property type="molecule type" value="Genomic_DNA"/>
</dbReference>
<dbReference type="InterPro" id="IPR007466">
    <property type="entry name" value="Peptidyl-Arg-deiminase_porph"/>
</dbReference>
<comment type="caution">
    <text evidence="2">The sequence shown here is derived from an EMBL/GenBank/DDBJ whole genome shotgun (WGS) entry which is preliminary data.</text>
</comment>
<dbReference type="GO" id="GO:0009446">
    <property type="term" value="P:putrescine biosynthetic process"/>
    <property type="evidence" value="ECO:0007669"/>
    <property type="project" value="InterPro"/>
</dbReference>
<dbReference type="Pfam" id="PF04371">
    <property type="entry name" value="PAD_porph"/>
    <property type="match status" value="1"/>
</dbReference>
<dbReference type="GO" id="GO:0047632">
    <property type="term" value="F:agmatine deiminase activity"/>
    <property type="evidence" value="ECO:0007669"/>
    <property type="project" value="TreeGrafter"/>
</dbReference>
<dbReference type="SUPFAM" id="SSF55909">
    <property type="entry name" value="Pentein"/>
    <property type="match status" value="1"/>
</dbReference>
<reference evidence="2" key="1">
    <citation type="journal article" date="2021" name="PeerJ">
        <title>Extensive microbial diversity within the chicken gut microbiome revealed by metagenomics and culture.</title>
        <authorList>
            <person name="Gilroy R."/>
            <person name="Ravi A."/>
            <person name="Getino M."/>
            <person name="Pursley I."/>
            <person name="Horton D.L."/>
            <person name="Alikhan N.F."/>
            <person name="Baker D."/>
            <person name="Gharbi K."/>
            <person name="Hall N."/>
            <person name="Watson M."/>
            <person name="Adriaenssens E.M."/>
            <person name="Foster-Nyarko E."/>
            <person name="Jarju S."/>
            <person name="Secka A."/>
            <person name="Antonio M."/>
            <person name="Oren A."/>
            <person name="Chaudhuri R.R."/>
            <person name="La Ragione R."/>
            <person name="Hildebrand F."/>
            <person name="Pallen M.J."/>
        </authorList>
    </citation>
    <scope>NUCLEOTIDE SEQUENCE</scope>
    <source>
        <strain evidence="2">ChiHecec3B27-8219</strain>
    </source>
</reference>
<protein>
    <submittedName>
        <fullName evidence="2">Agmatine deiminase family protein</fullName>
    </submittedName>
</protein>
<reference evidence="2" key="2">
    <citation type="submission" date="2021-04" db="EMBL/GenBank/DDBJ databases">
        <authorList>
            <person name="Gilroy R."/>
        </authorList>
    </citation>
    <scope>NUCLEOTIDE SEQUENCE</scope>
    <source>
        <strain evidence="2">ChiHecec3B27-8219</strain>
    </source>
</reference>
<dbReference type="PANTHER" id="PTHR31377">
    <property type="entry name" value="AGMATINE DEIMINASE-RELATED"/>
    <property type="match status" value="1"/>
</dbReference>
<dbReference type="AlphaFoldDB" id="A0A9D2FW96"/>
<organism evidence="2 3">
    <name type="scientific">Candidatus Prevotella avicola</name>
    <dbReference type="NCBI Taxonomy" id="2838738"/>
    <lineage>
        <taxon>Bacteria</taxon>
        <taxon>Pseudomonadati</taxon>
        <taxon>Bacteroidota</taxon>
        <taxon>Bacteroidia</taxon>
        <taxon>Bacteroidales</taxon>
        <taxon>Prevotellaceae</taxon>
        <taxon>Prevotella</taxon>
    </lineage>
</organism>
<dbReference type="Gene3D" id="3.75.10.10">
    <property type="entry name" value="L-arginine/glycine Amidinotransferase, Chain A"/>
    <property type="match status" value="1"/>
</dbReference>
<dbReference type="GO" id="GO:0004668">
    <property type="term" value="F:protein-arginine deiminase activity"/>
    <property type="evidence" value="ECO:0007669"/>
    <property type="project" value="InterPro"/>
</dbReference>
<dbReference type="PANTHER" id="PTHR31377:SF0">
    <property type="entry name" value="AGMATINE DEIMINASE-RELATED"/>
    <property type="match status" value="1"/>
</dbReference>
<evidence type="ECO:0000313" key="2">
    <source>
        <dbReference type="EMBL" id="HIZ68534.1"/>
    </source>
</evidence>
<proteinExistence type="predicted"/>
<gene>
    <name evidence="2" type="ORF">H9966_01385</name>
</gene>
<evidence type="ECO:0000256" key="1">
    <source>
        <dbReference type="ARBA" id="ARBA00022801"/>
    </source>
</evidence>
<sequence length="282" mass="31827">MILSGETNKVFFSAHLKADYPVFFRRVSSVLGQYGIVVGLLGGTADYWCRDYMPIQVGEDRFVKYKYSPDYLDHPASRCYVTNVDKAIDQLDITPDRLFDLADIVLDGGNAVKTPSHVIMTEKVFIENPGISRARLISRLEDAFQAEIIIVPWANRREDPCGHTDGMVRYVKGRELLLDNYSRFALSTGKRIRRVLEGKGYIVHELDIPYAVNSSWAYVNFLQTANVIVVPRLGIAADQLAYNQLRSLFNVPVEPIPAPGIIRKYGGAFNCLSWNIKTACQR</sequence>
<dbReference type="Proteomes" id="UP000824055">
    <property type="component" value="Unassembled WGS sequence"/>
</dbReference>